<organism evidence="2 3">
    <name type="scientific">Streptomyces fimbriatus</name>
    <dbReference type="NCBI Taxonomy" id="68197"/>
    <lineage>
        <taxon>Bacteria</taxon>
        <taxon>Bacillati</taxon>
        <taxon>Actinomycetota</taxon>
        <taxon>Actinomycetes</taxon>
        <taxon>Kitasatosporales</taxon>
        <taxon>Streptomycetaceae</taxon>
        <taxon>Streptomyces</taxon>
    </lineage>
</organism>
<sequence length="170" mass="17175">MNAITKPAEGTTPGDGHTYRMPLPRLRLAPDVSHGPLGGAWWPRCDALEPGLPALVASLDPGVGTVTRVTVGTPARPGAPRKVMAPGHVIEAALTDLAAEAHAITADCDTVGRWKLLVIPPDEPAGAAAGLPIAAADSGNSLPAPHLPALVESGLDGQAAREPEGGPGLR</sequence>
<dbReference type="EMBL" id="JBHSKL010000047">
    <property type="protein sequence ID" value="MFC5228950.1"/>
    <property type="molecule type" value="Genomic_DNA"/>
</dbReference>
<comment type="caution">
    <text evidence="2">The sequence shown here is derived from an EMBL/GenBank/DDBJ whole genome shotgun (WGS) entry which is preliminary data.</text>
</comment>
<dbReference type="RefSeq" id="WP_344644011.1">
    <property type="nucleotide sequence ID" value="NZ_BAAASS010000006.1"/>
</dbReference>
<reference evidence="3" key="1">
    <citation type="journal article" date="2019" name="Int. J. Syst. Evol. Microbiol.">
        <title>The Global Catalogue of Microorganisms (GCM) 10K type strain sequencing project: providing services to taxonomists for standard genome sequencing and annotation.</title>
        <authorList>
            <consortium name="The Broad Institute Genomics Platform"/>
            <consortium name="The Broad Institute Genome Sequencing Center for Infectious Disease"/>
            <person name="Wu L."/>
            <person name="Ma J."/>
        </authorList>
    </citation>
    <scope>NUCLEOTIDE SEQUENCE [LARGE SCALE GENOMIC DNA]</scope>
    <source>
        <strain evidence="3">CCM 8479</strain>
    </source>
</reference>
<dbReference type="Pfam" id="PF19457">
    <property type="entry name" value="DUF5994"/>
    <property type="match status" value="1"/>
</dbReference>
<dbReference type="InterPro" id="IPR046036">
    <property type="entry name" value="DUF5994"/>
</dbReference>
<proteinExistence type="predicted"/>
<protein>
    <submittedName>
        <fullName evidence="2">DUF5994 family protein</fullName>
    </submittedName>
</protein>
<evidence type="ECO:0000313" key="3">
    <source>
        <dbReference type="Proteomes" id="UP001596156"/>
    </source>
</evidence>
<name>A0ABW0DEQ8_STRFI</name>
<accession>A0ABW0DEQ8</accession>
<dbReference type="Proteomes" id="UP001596156">
    <property type="component" value="Unassembled WGS sequence"/>
</dbReference>
<evidence type="ECO:0000313" key="2">
    <source>
        <dbReference type="EMBL" id="MFC5228950.1"/>
    </source>
</evidence>
<feature type="region of interest" description="Disordered" evidence="1">
    <location>
        <begin position="142"/>
        <end position="170"/>
    </location>
</feature>
<keyword evidence="3" id="KW-1185">Reference proteome</keyword>
<gene>
    <name evidence="2" type="ORF">ACFPN6_31265</name>
</gene>
<evidence type="ECO:0000256" key="1">
    <source>
        <dbReference type="SAM" id="MobiDB-lite"/>
    </source>
</evidence>